<reference evidence="4 5" key="1">
    <citation type="submission" date="2019-12" db="EMBL/GenBank/DDBJ databases">
        <title>Microbes associate with the intestines of laboratory mice.</title>
        <authorList>
            <person name="Navarre W."/>
            <person name="Wong E."/>
        </authorList>
    </citation>
    <scope>NUCLEOTIDE SEQUENCE [LARGE SCALE GENOMIC DNA]</scope>
    <source>
        <strain evidence="4 5">NM82_D38</strain>
    </source>
</reference>
<dbReference type="InterPro" id="IPR051928">
    <property type="entry name" value="NorD/CobT"/>
</dbReference>
<evidence type="ECO:0000313" key="5">
    <source>
        <dbReference type="Proteomes" id="UP000472580"/>
    </source>
</evidence>
<evidence type="ECO:0000259" key="3">
    <source>
        <dbReference type="PROSITE" id="PS50234"/>
    </source>
</evidence>
<dbReference type="RefSeq" id="WP_160335242.1">
    <property type="nucleotide sequence ID" value="NZ_WSRP01000016.1"/>
</dbReference>
<name>A0A6L6YGJ9_9BURK</name>
<feature type="compositionally biased region" description="Basic and acidic residues" evidence="2">
    <location>
        <begin position="314"/>
        <end position="323"/>
    </location>
</feature>
<evidence type="ECO:0000313" key="4">
    <source>
        <dbReference type="EMBL" id="MVX56810.1"/>
    </source>
</evidence>
<dbReference type="Pfam" id="PF11775">
    <property type="entry name" value="CobT_C"/>
    <property type="match status" value="1"/>
</dbReference>
<keyword evidence="5" id="KW-1185">Reference proteome</keyword>
<proteinExistence type="predicted"/>
<dbReference type="InterPro" id="IPR025861">
    <property type="entry name" value="CobT_VWA_dom"/>
</dbReference>
<dbReference type="PROSITE" id="PS50234">
    <property type="entry name" value="VWFA"/>
    <property type="match status" value="1"/>
</dbReference>
<dbReference type="PANTHER" id="PTHR41248:SF1">
    <property type="entry name" value="NORD PROTEIN"/>
    <property type="match status" value="1"/>
</dbReference>
<evidence type="ECO:0000256" key="2">
    <source>
        <dbReference type="SAM" id="MobiDB-lite"/>
    </source>
</evidence>
<evidence type="ECO:0000256" key="1">
    <source>
        <dbReference type="SAM" id="Coils"/>
    </source>
</evidence>
<accession>A0A6L6YGJ9</accession>
<gene>
    <name evidence="4" type="ORF">E5987_06250</name>
</gene>
<dbReference type="Gene3D" id="3.40.50.410">
    <property type="entry name" value="von Willebrand factor, type A domain"/>
    <property type="match status" value="1"/>
</dbReference>
<feature type="domain" description="VWFA" evidence="3">
    <location>
        <begin position="460"/>
        <end position="633"/>
    </location>
</feature>
<feature type="compositionally biased region" description="Acidic residues" evidence="2">
    <location>
        <begin position="304"/>
        <end position="313"/>
    </location>
</feature>
<feature type="region of interest" description="Disordered" evidence="2">
    <location>
        <begin position="234"/>
        <end position="323"/>
    </location>
</feature>
<keyword evidence="1" id="KW-0175">Coiled coil</keyword>
<dbReference type="PANTHER" id="PTHR41248">
    <property type="entry name" value="NORD PROTEIN"/>
    <property type="match status" value="1"/>
</dbReference>
<dbReference type="InterPro" id="IPR002035">
    <property type="entry name" value="VWF_A"/>
</dbReference>
<sequence length="668" mass="75824">MRKNMLSISDFQRSVEVVTQAISQKKIPVSFMGTEAFTQYKEGVPSRIVLPVVTETTSQEAKKNIQGYLDHEAAHVLYSDGTELETCHKRIVSKFGREVGQACLHVVNRFEDARIEKLLGQRYKGSVENLDELLESLTNQSLQEIKKLPADDPELIQRNCSELLDFLYPRYLRGSLKAKQLIFDNEKLFKEAIKEAEEGKKGFLNRALTKANSVAEMFAVLEKLLDDLRFDPSKMSDSMGDDNESKTQGEKTDSLEEMLLGDSQENSDTENKESKEKGEDEKGQNSEKDDKSSGKDAGGKEENSQEDSEEESEEAGKGEKGCKEEEITKALRELAQAKNISEMLKKEISDKLRNEVEEDIEKAYRPFTTDYDMIEPYDTKTVEEFANQYYESFDEFVNSAKRYAPVVQKQLERYMNAKSASLWEYGHRSGRLYGAGLSRLMTGDERIFRKRIVSTSKDVAVTLLIDMSGSMCGSRITNACKSAYVFGKALSAMGINFEILGFTTQFTPPELYSLKNKHLSSTPPDKFAYRIEPLLMPVIKSFGEKFTTQTVQSLFYTSYEYDQMRNNVDGEAVYIASRRLLAQPQKRKILFVFSDGMPAFDTVPSYTTVTDSHLKRAIKDCTEAGIEIFGLGIECVCVKEFYEHCVVINDIEELGDKLLSELKKFLFK</sequence>
<feature type="compositionally biased region" description="Basic and acidic residues" evidence="2">
    <location>
        <begin position="269"/>
        <end position="303"/>
    </location>
</feature>
<protein>
    <recommendedName>
        <fullName evidence="3">VWFA domain-containing protein</fullName>
    </recommendedName>
</protein>
<dbReference type="EMBL" id="WSRP01000016">
    <property type="protein sequence ID" value="MVX56810.1"/>
    <property type="molecule type" value="Genomic_DNA"/>
</dbReference>
<dbReference type="Proteomes" id="UP000472580">
    <property type="component" value="Unassembled WGS sequence"/>
</dbReference>
<dbReference type="SUPFAM" id="SSF53300">
    <property type="entry name" value="vWA-like"/>
    <property type="match status" value="1"/>
</dbReference>
<feature type="coiled-coil region" evidence="1">
    <location>
        <begin position="327"/>
        <end position="354"/>
    </location>
</feature>
<dbReference type="InterPro" id="IPR036465">
    <property type="entry name" value="vWFA_dom_sf"/>
</dbReference>
<comment type="caution">
    <text evidence="4">The sequence shown here is derived from an EMBL/GenBank/DDBJ whole genome shotgun (WGS) entry which is preliminary data.</text>
</comment>
<feature type="compositionally biased region" description="Basic and acidic residues" evidence="2">
    <location>
        <begin position="243"/>
        <end position="254"/>
    </location>
</feature>
<organism evidence="4 5">
    <name type="scientific">Parasutterella muris</name>
    <dbReference type="NCBI Taxonomy" id="2565572"/>
    <lineage>
        <taxon>Bacteria</taxon>
        <taxon>Pseudomonadati</taxon>
        <taxon>Pseudomonadota</taxon>
        <taxon>Betaproteobacteria</taxon>
        <taxon>Burkholderiales</taxon>
        <taxon>Sutterellaceae</taxon>
        <taxon>Parasutterella</taxon>
    </lineage>
</organism>
<dbReference type="AlphaFoldDB" id="A0A6L6YGJ9"/>
<dbReference type="OrthoDB" id="6395027at2"/>